<keyword evidence="1" id="KW-0472">Membrane</keyword>
<dbReference type="RefSeq" id="WP_073004079.1">
    <property type="nucleotide sequence ID" value="NZ_FQZO01000001.1"/>
</dbReference>
<protein>
    <submittedName>
        <fullName evidence="2">Uncharacterized protein</fullName>
    </submittedName>
</protein>
<name>A0A1M6BYK3_9CLOT</name>
<evidence type="ECO:0000313" key="3">
    <source>
        <dbReference type="Proteomes" id="UP000184080"/>
    </source>
</evidence>
<sequence length="307" mass="34466">MFFFENYSLPSVLALIGLLVLLLLVNEFTRRSKIAAILCYIILPVLLSIFLWPKSAGAGTSGGYWFAWVKTYSALAGVIGFMAIRYIKRIRENKYAVYFPAAILIINIIEAIFRDIEVYSMNGNIENGIVMLGGTWNIINAVAGIFLVLSMTGWAGIKIANTKSQDMIWPDQLWFWIIAYDLWNISYCYNCISNRAMYAGVLIIAACSIAEIFKRGAWLQHRAMTLALWGMFSLSLDYAKYPAFGITSTHNPKALLTLSILSLIANLAVFLYGVCKMVKTKRNPLKQDLYTDLNSYKKNLAANGLAH</sequence>
<keyword evidence="1" id="KW-1133">Transmembrane helix</keyword>
<dbReference type="OrthoDB" id="7054801at2"/>
<dbReference type="Pfam" id="PF18948">
    <property type="entry name" value="DUF5692"/>
    <property type="match status" value="1"/>
</dbReference>
<feature type="transmembrane region" description="Helical" evidence="1">
    <location>
        <begin position="34"/>
        <end position="52"/>
    </location>
</feature>
<keyword evidence="3" id="KW-1185">Reference proteome</keyword>
<keyword evidence="1" id="KW-0812">Transmembrane</keyword>
<dbReference type="AlphaFoldDB" id="A0A1M6BYK3"/>
<organism evidence="2 3">
    <name type="scientific">Clostridium amylolyticum</name>
    <dbReference type="NCBI Taxonomy" id="1121298"/>
    <lineage>
        <taxon>Bacteria</taxon>
        <taxon>Bacillati</taxon>
        <taxon>Bacillota</taxon>
        <taxon>Clostridia</taxon>
        <taxon>Eubacteriales</taxon>
        <taxon>Clostridiaceae</taxon>
        <taxon>Clostridium</taxon>
    </lineage>
</organism>
<dbReference type="EMBL" id="FQZO01000001">
    <property type="protein sequence ID" value="SHI53604.1"/>
    <property type="molecule type" value="Genomic_DNA"/>
</dbReference>
<feature type="transmembrane region" description="Helical" evidence="1">
    <location>
        <begin position="196"/>
        <end position="213"/>
    </location>
</feature>
<dbReference type="InterPro" id="IPR043747">
    <property type="entry name" value="DUF5692"/>
</dbReference>
<reference evidence="2 3" key="1">
    <citation type="submission" date="2016-11" db="EMBL/GenBank/DDBJ databases">
        <authorList>
            <person name="Jaros S."/>
            <person name="Januszkiewicz K."/>
            <person name="Wedrychowicz H."/>
        </authorList>
    </citation>
    <scope>NUCLEOTIDE SEQUENCE [LARGE SCALE GENOMIC DNA]</scope>
    <source>
        <strain evidence="2 3">DSM 21864</strain>
    </source>
</reference>
<evidence type="ECO:0000256" key="1">
    <source>
        <dbReference type="SAM" id="Phobius"/>
    </source>
</evidence>
<evidence type="ECO:0000313" key="2">
    <source>
        <dbReference type="EMBL" id="SHI53604.1"/>
    </source>
</evidence>
<proteinExistence type="predicted"/>
<gene>
    <name evidence="2" type="ORF">SAMN05444401_0934</name>
</gene>
<accession>A0A1M6BYK3</accession>
<dbReference type="STRING" id="1121298.SAMN05444401_0934"/>
<feature type="transmembrane region" description="Helical" evidence="1">
    <location>
        <begin position="138"/>
        <end position="161"/>
    </location>
</feature>
<feature type="transmembrane region" description="Helical" evidence="1">
    <location>
        <begin position="64"/>
        <end position="83"/>
    </location>
</feature>
<feature type="transmembrane region" description="Helical" evidence="1">
    <location>
        <begin position="255"/>
        <end position="275"/>
    </location>
</feature>
<feature type="transmembrane region" description="Helical" evidence="1">
    <location>
        <begin position="6"/>
        <end position="25"/>
    </location>
</feature>
<dbReference type="Proteomes" id="UP000184080">
    <property type="component" value="Unassembled WGS sequence"/>
</dbReference>
<feature type="transmembrane region" description="Helical" evidence="1">
    <location>
        <begin position="95"/>
        <end position="113"/>
    </location>
</feature>